<evidence type="ECO:0000256" key="1">
    <source>
        <dbReference type="SAM" id="SignalP"/>
    </source>
</evidence>
<dbReference type="AlphaFoldDB" id="A0A1H4E3L3"/>
<dbReference type="PROSITE" id="PS51257">
    <property type="entry name" value="PROKAR_LIPOPROTEIN"/>
    <property type="match status" value="1"/>
</dbReference>
<reference evidence="2 3" key="1">
    <citation type="submission" date="2016-10" db="EMBL/GenBank/DDBJ databases">
        <authorList>
            <person name="de Groot N.N."/>
        </authorList>
    </citation>
    <scope>NUCLEOTIDE SEQUENCE [LARGE SCALE GENOMIC DNA]</scope>
    <source>
        <strain evidence="2 3">DSM 7343</strain>
    </source>
</reference>
<organism evidence="2 3">
    <name type="scientific">Desulfuromusa kysingii</name>
    <dbReference type="NCBI Taxonomy" id="37625"/>
    <lineage>
        <taxon>Bacteria</taxon>
        <taxon>Pseudomonadati</taxon>
        <taxon>Thermodesulfobacteriota</taxon>
        <taxon>Desulfuromonadia</taxon>
        <taxon>Desulfuromonadales</taxon>
        <taxon>Geopsychrobacteraceae</taxon>
        <taxon>Desulfuromusa</taxon>
    </lineage>
</organism>
<feature type="signal peptide" evidence="1">
    <location>
        <begin position="1"/>
        <end position="27"/>
    </location>
</feature>
<dbReference type="InterPro" id="IPR010865">
    <property type="entry name" value="DUF1499"/>
</dbReference>
<dbReference type="Proteomes" id="UP000199409">
    <property type="component" value="Unassembled WGS sequence"/>
</dbReference>
<sequence>MINNYRIVTPFLLLPILLAACSSPGIGAENSQLKPCPSSPNCVATDSSDSKQQISPFKIKGADDVAWKELQQQVGQMPRTEVITSTSDYLHVECRSAVFGFVDELEFQLRAEQGVIAIRSAARTGYSDFGVNRRRIEKIRAALAYRGVIE</sequence>
<evidence type="ECO:0000313" key="2">
    <source>
        <dbReference type="EMBL" id="SEA79359.1"/>
    </source>
</evidence>
<dbReference type="OrthoDB" id="9793534at2"/>
<protein>
    <submittedName>
        <fullName evidence="2">Uncharacterized conserved protein, DUF1499 family</fullName>
    </submittedName>
</protein>
<keyword evidence="1" id="KW-0732">Signal</keyword>
<evidence type="ECO:0000313" key="3">
    <source>
        <dbReference type="Proteomes" id="UP000199409"/>
    </source>
</evidence>
<accession>A0A1H4E3L3</accession>
<dbReference type="PIRSF" id="PIRSF026426">
    <property type="entry name" value="DUF1499"/>
    <property type="match status" value="1"/>
</dbReference>
<dbReference type="STRING" id="37625.SAMN05660420_03198"/>
<proteinExistence type="predicted"/>
<dbReference type="EMBL" id="FNQN01000013">
    <property type="protein sequence ID" value="SEA79359.1"/>
    <property type="molecule type" value="Genomic_DNA"/>
</dbReference>
<dbReference type="RefSeq" id="WP_092350685.1">
    <property type="nucleotide sequence ID" value="NZ_FNQN01000013.1"/>
</dbReference>
<feature type="chain" id="PRO_5011450831" evidence="1">
    <location>
        <begin position="28"/>
        <end position="150"/>
    </location>
</feature>
<gene>
    <name evidence="2" type="ORF">SAMN05660420_03198</name>
</gene>
<name>A0A1H4E3L3_9BACT</name>
<keyword evidence="3" id="KW-1185">Reference proteome</keyword>
<dbReference type="PANTHER" id="PTHR34801">
    <property type="entry name" value="EXPRESSED PROTEIN"/>
    <property type="match status" value="1"/>
</dbReference>
<dbReference type="Pfam" id="PF07386">
    <property type="entry name" value="DUF1499"/>
    <property type="match status" value="1"/>
</dbReference>
<dbReference type="PANTHER" id="PTHR34801:SF6">
    <property type="entry name" value="SLL1620 PROTEIN"/>
    <property type="match status" value="1"/>
</dbReference>